<dbReference type="RefSeq" id="WP_236333121.1">
    <property type="nucleotide sequence ID" value="NZ_JAKIJS010000001.1"/>
</dbReference>
<dbReference type="InterPro" id="IPR001763">
    <property type="entry name" value="Rhodanese-like_dom"/>
</dbReference>
<feature type="domain" description="Rhodanese" evidence="2">
    <location>
        <begin position="15"/>
        <end position="111"/>
    </location>
</feature>
<dbReference type="PANTHER" id="PTHR43084:SF7">
    <property type="entry name" value="BETA-LACTAMASE DOMAIN PROTEIN"/>
    <property type="match status" value="1"/>
</dbReference>
<sequence length="372" mass="42002">MEPLTVNELVKKILDKEEVFLLDVRKQEDYEDWSVEGKSIRSMNIPFSDLKNKVEEVKQQLPEDKTIYVMCAKGVSSKQAVQLLEDAGVENITHVKGGMTAWSEHLEPIKIGETSKGGSLYQFVRIGKGCLSYLIESNGDVAIVDSNRMADVYLDFVKKNNWTIQAVIDTHLHADHISGGYSISKKSNASYWFPPEDDEGLEFEYSALKENQTIQIGDIKIEPIYSPGHTVGSTSLIVDNQFLLTGDILFIESIGRPDLAGKADAWVDDLRNTLYERYEELPQDLIVLPSHFGDMNEMNEDGSVQAKLNDLYKKNERLNIDDAETFNHMVTDNLPPQPNSHEEIRKTNMGQKNPDDDEKQEMEVGPNRCAVS</sequence>
<evidence type="ECO:0000259" key="2">
    <source>
        <dbReference type="PROSITE" id="PS50206"/>
    </source>
</evidence>
<dbReference type="InterPro" id="IPR036873">
    <property type="entry name" value="Rhodanese-like_dom_sf"/>
</dbReference>
<dbReference type="InterPro" id="IPR051682">
    <property type="entry name" value="Mito_Persulfide_Diox"/>
</dbReference>
<reference evidence="3 4" key="1">
    <citation type="submission" date="2022-01" db="EMBL/GenBank/DDBJ databases">
        <title>Alkalihalobacillus sp. EGI L200015, a novel bacterium isolated from a salt lake sediment.</title>
        <authorList>
            <person name="Gao L."/>
            <person name="Fang B.-Z."/>
            <person name="Li W.-J."/>
        </authorList>
    </citation>
    <scope>NUCLEOTIDE SEQUENCE [LARGE SCALE GENOMIC DNA]</scope>
    <source>
        <strain evidence="3 4">KCTC 12718</strain>
    </source>
</reference>
<dbReference type="CDD" id="cd07724">
    <property type="entry name" value="POD-like_MBL-fold"/>
    <property type="match status" value="1"/>
</dbReference>
<dbReference type="SUPFAM" id="SSF52821">
    <property type="entry name" value="Rhodanese/Cell cycle control phosphatase"/>
    <property type="match status" value="1"/>
</dbReference>
<feature type="region of interest" description="Disordered" evidence="1">
    <location>
        <begin position="330"/>
        <end position="372"/>
    </location>
</feature>
<dbReference type="EMBL" id="JAKIJS010000001">
    <property type="protein sequence ID" value="MCF6137484.1"/>
    <property type="molecule type" value="Genomic_DNA"/>
</dbReference>
<dbReference type="Pfam" id="PF00753">
    <property type="entry name" value="Lactamase_B"/>
    <property type="match status" value="1"/>
</dbReference>
<dbReference type="SMART" id="SM00450">
    <property type="entry name" value="RHOD"/>
    <property type="match status" value="1"/>
</dbReference>
<evidence type="ECO:0000313" key="4">
    <source>
        <dbReference type="Proteomes" id="UP001649381"/>
    </source>
</evidence>
<proteinExistence type="predicted"/>
<dbReference type="InterPro" id="IPR036866">
    <property type="entry name" value="RibonucZ/Hydroxyglut_hydro"/>
</dbReference>
<dbReference type="Pfam" id="PF00581">
    <property type="entry name" value="Rhodanese"/>
    <property type="match status" value="1"/>
</dbReference>
<dbReference type="PROSITE" id="PS50206">
    <property type="entry name" value="RHODANESE_3"/>
    <property type="match status" value="1"/>
</dbReference>
<accession>A0ABS9GXQ5</accession>
<dbReference type="Gene3D" id="3.40.250.10">
    <property type="entry name" value="Rhodanese-like domain"/>
    <property type="match status" value="1"/>
</dbReference>
<dbReference type="SMART" id="SM00849">
    <property type="entry name" value="Lactamase_B"/>
    <property type="match status" value="1"/>
</dbReference>
<dbReference type="SUPFAM" id="SSF56281">
    <property type="entry name" value="Metallo-hydrolase/oxidoreductase"/>
    <property type="match status" value="1"/>
</dbReference>
<dbReference type="InterPro" id="IPR001279">
    <property type="entry name" value="Metallo-B-lactamas"/>
</dbReference>
<dbReference type="CDD" id="cd00158">
    <property type="entry name" value="RHOD"/>
    <property type="match status" value="1"/>
</dbReference>
<organism evidence="3 4">
    <name type="scientific">Pseudalkalibacillus berkeleyi</name>
    <dbReference type="NCBI Taxonomy" id="1069813"/>
    <lineage>
        <taxon>Bacteria</taxon>
        <taxon>Bacillati</taxon>
        <taxon>Bacillota</taxon>
        <taxon>Bacilli</taxon>
        <taxon>Bacillales</taxon>
        <taxon>Fictibacillaceae</taxon>
        <taxon>Pseudalkalibacillus</taxon>
    </lineage>
</organism>
<name>A0ABS9GXQ5_9BACL</name>
<dbReference type="Gene3D" id="3.60.15.10">
    <property type="entry name" value="Ribonuclease Z/Hydroxyacylglutathione hydrolase-like"/>
    <property type="match status" value="1"/>
</dbReference>
<evidence type="ECO:0000313" key="3">
    <source>
        <dbReference type="EMBL" id="MCF6137484.1"/>
    </source>
</evidence>
<protein>
    <submittedName>
        <fullName evidence="3">MBL fold metallo-hydrolase</fullName>
    </submittedName>
</protein>
<gene>
    <name evidence="3" type="ORF">L2716_07060</name>
</gene>
<comment type="caution">
    <text evidence="3">The sequence shown here is derived from an EMBL/GenBank/DDBJ whole genome shotgun (WGS) entry which is preliminary data.</text>
</comment>
<dbReference type="InterPro" id="IPR044528">
    <property type="entry name" value="POD-like_MBL-fold"/>
</dbReference>
<dbReference type="PANTHER" id="PTHR43084">
    <property type="entry name" value="PERSULFIDE DIOXYGENASE ETHE1"/>
    <property type="match status" value="1"/>
</dbReference>
<dbReference type="Proteomes" id="UP001649381">
    <property type="component" value="Unassembled WGS sequence"/>
</dbReference>
<keyword evidence="4" id="KW-1185">Reference proteome</keyword>
<evidence type="ECO:0000256" key="1">
    <source>
        <dbReference type="SAM" id="MobiDB-lite"/>
    </source>
</evidence>